<dbReference type="EMBL" id="VIBQ01000149">
    <property type="protein sequence ID" value="KAB9055686.1"/>
    <property type="molecule type" value="Genomic_DNA"/>
</dbReference>
<gene>
    <name evidence="1" type="ORF">FH972_026942</name>
</gene>
<sequence>MEKWLGWVTTVVMGHDPSPPTTLCVKVARGPADTPIELEEVAPPPLIAMAVNHPGCLDAQLNYG</sequence>
<evidence type="ECO:0000313" key="2">
    <source>
        <dbReference type="Proteomes" id="UP000327013"/>
    </source>
</evidence>
<keyword evidence="2" id="KW-1185">Reference proteome</keyword>
<reference evidence="1 2" key="1">
    <citation type="submission" date="2019-06" db="EMBL/GenBank/DDBJ databases">
        <title>A chromosomal-level reference genome of Carpinus fangiana (Coryloideae, Betulaceae).</title>
        <authorList>
            <person name="Yang X."/>
            <person name="Wang Z."/>
            <person name="Zhang L."/>
            <person name="Hao G."/>
            <person name="Liu J."/>
            <person name="Yang Y."/>
        </authorList>
    </citation>
    <scope>NUCLEOTIDE SEQUENCE [LARGE SCALE GENOMIC DNA]</scope>
    <source>
        <strain evidence="1">Cfa_2016G</strain>
        <tissue evidence="1">Leaf</tissue>
    </source>
</reference>
<dbReference type="AlphaFoldDB" id="A0A5N6L7Z9"/>
<name>A0A5N6L7Z9_9ROSI</name>
<accession>A0A5N6L7Z9</accession>
<organism evidence="1 2">
    <name type="scientific">Carpinus fangiana</name>
    <dbReference type="NCBI Taxonomy" id="176857"/>
    <lineage>
        <taxon>Eukaryota</taxon>
        <taxon>Viridiplantae</taxon>
        <taxon>Streptophyta</taxon>
        <taxon>Embryophyta</taxon>
        <taxon>Tracheophyta</taxon>
        <taxon>Spermatophyta</taxon>
        <taxon>Magnoliopsida</taxon>
        <taxon>eudicotyledons</taxon>
        <taxon>Gunneridae</taxon>
        <taxon>Pentapetalae</taxon>
        <taxon>rosids</taxon>
        <taxon>fabids</taxon>
        <taxon>Fagales</taxon>
        <taxon>Betulaceae</taxon>
        <taxon>Carpinus</taxon>
    </lineage>
</organism>
<evidence type="ECO:0000313" key="1">
    <source>
        <dbReference type="EMBL" id="KAB9055686.1"/>
    </source>
</evidence>
<protein>
    <submittedName>
        <fullName evidence="1">Uncharacterized protein</fullName>
    </submittedName>
</protein>
<comment type="caution">
    <text evidence="1">The sequence shown here is derived from an EMBL/GenBank/DDBJ whole genome shotgun (WGS) entry which is preliminary data.</text>
</comment>
<proteinExistence type="predicted"/>
<dbReference type="Proteomes" id="UP000327013">
    <property type="component" value="Unassembled WGS sequence"/>
</dbReference>